<evidence type="ECO:0000256" key="4">
    <source>
        <dbReference type="ARBA" id="ARBA00013346"/>
    </source>
</evidence>
<feature type="region of interest" description="Disordered" evidence="12">
    <location>
        <begin position="191"/>
        <end position="223"/>
    </location>
</feature>
<evidence type="ECO:0000256" key="6">
    <source>
        <dbReference type="ARBA" id="ARBA00022603"/>
    </source>
</evidence>
<dbReference type="PANTHER" id="PTHR11579">
    <property type="entry name" value="PROTEIN-L-ISOASPARTATE O-METHYLTRANSFERASE"/>
    <property type="match status" value="1"/>
</dbReference>
<dbReference type="STRING" id="159449.B4N89_41000"/>
<feature type="region of interest" description="Disordered" evidence="12">
    <location>
        <begin position="156"/>
        <end position="175"/>
    </location>
</feature>
<evidence type="ECO:0000256" key="9">
    <source>
        <dbReference type="ARBA" id="ARBA00030757"/>
    </source>
</evidence>
<evidence type="ECO:0000256" key="5">
    <source>
        <dbReference type="ARBA" id="ARBA00022490"/>
    </source>
</evidence>
<reference evidence="13 14" key="1">
    <citation type="submission" date="2017-03" db="EMBL/GenBank/DDBJ databases">
        <title>Draft genome sequence of Streptomyces scabrisporus NF3, endophyte isolated from Amphipterygium adstringens.</title>
        <authorList>
            <person name="Vazquez M."/>
            <person name="Ceapa C.D."/>
            <person name="Rodriguez Luna D."/>
            <person name="Sanchez Esquivel S."/>
        </authorList>
    </citation>
    <scope>NUCLEOTIDE SEQUENCE [LARGE SCALE GENOMIC DNA]</scope>
    <source>
        <strain evidence="13 14">NF3</strain>
    </source>
</reference>
<keyword evidence="5" id="KW-0963">Cytoplasm</keyword>
<dbReference type="EMBL" id="MWQN01000004">
    <property type="protein sequence ID" value="OPC76971.1"/>
    <property type="molecule type" value="Genomic_DNA"/>
</dbReference>
<name>A0A1T3NK17_9ACTN</name>
<keyword evidence="8" id="KW-0949">S-adenosyl-L-methionine</keyword>
<organism evidence="13 14">
    <name type="scientific">Embleya scabrispora</name>
    <dbReference type="NCBI Taxonomy" id="159449"/>
    <lineage>
        <taxon>Bacteria</taxon>
        <taxon>Bacillati</taxon>
        <taxon>Actinomycetota</taxon>
        <taxon>Actinomycetes</taxon>
        <taxon>Kitasatosporales</taxon>
        <taxon>Streptomycetaceae</taxon>
        <taxon>Embleya</taxon>
    </lineage>
</organism>
<comment type="subcellular location">
    <subcellularLocation>
        <location evidence="1">Cytoplasm</location>
    </subcellularLocation>
</comment>
<evidence type="ECO:0000256" key="10">
    <source>
        <dbReference type="ARBA" id="ARBA00031323"/>
    </source>
</evidence>
<dbReference type="SUPFAM" id="SSF53335">
    <property type="entry name" value="S-adenosyl-L-methionine-dependent methyltransferases"/>
    <property type="match status" value="1"/>
</dbReference>
<evidence type="ECO:0000256" key="11">
    <source>
        <dbReference type="ARBA" id="ARBA00031350"/>
    </source>
</evidence>
<dbReference type="EC" id="2.1.1.77" evidence="3"/>
<dbReference type="GO" id="GO:0004719">
    <property type="term" value="F:protein-L-isoaspartate (D-aspartate) O-methyltransferase activity"/>
    <property type="evidence" value="ECO:0007669"/>
    <property type="project" value="UniProtKB-EC"/>
</dbReference>
<evidence type="ECO:0000313" key="13">
    <source>
        <dbReference type="EMBL" id="OPC76971.1"/>
    </source>
</evidence>
<sequence>MDAGNAWPKDSPWLRDAVEALPRDAFAPDSVWTWDGHAWQRVDRAADPQAWARFVHAGPDDATITEITDGVPSSSLSCTSIVVDMLDSLDLQPAHRVLELGTGTGWNAALIAHRVGPTGHVTSIETDPTLATIAAATLTRAGARVDVRLGDGTLGRPLRTADRHPPGLTTAKDGRSATGWLHGLAQFMNARGTPTHRHVRADRDPDHERVLTRDPRPSSTTPT</sequence>
<proteinExistence type="inferred from homology"/>
<evidence type="ECO:0000256" key="12">
    <source>
        <dbReference type="SAM" id="MobiDB-lite"/>
    </source>
</evidence>
<comment type="caution">
    <text evidence="13">The sequence shown here is derived from an EMBL/GenBank/DDBJ whole genome shotgun (WGS) entry which is preliminary data.</text>
</comment>
<dbReference type="GO" id="GO:0032259">
    <property type="term" value="P:methylation"/>
    <property type="evidence" value="ECO:0007669"/>
    <property type="project" value="UniProtKB-KW"/>
</dbReference>
<dbReference type="CDD" id="cd02440">
    <property type="entry name" value="AdoMet_MTases"/>
    <property type="match status" value="1"/>
</dbReference>
<evidence type="ECO:0000256" key="8">
    <source>
        <dbReference type="ARBA" id="ARBA00022691"/>
    </source>
</evidence>
<keyword evidence="14" id="KW-1185">Reference proteome</keyword>
<protein>
    <recommendedName>
        <fullName evidence="4">Protein-L-isoaspartate O-methyltransferase</fullName>
        <ecNumber evidence="3">2.1.1.77</ecNumber>
    </recommendedName>
    <alternativeName>
        <fullName evidence="11">L-isoaspartyl protein carboxyl methyltransferase</fullName>
    </alternativeName>
    <alternativeName>
        <fullName evidence="9">Protein L-isoaspartyl methyltransferase</fullName>
    </alternativeName>
    <alternativeName>
        <fullName evidence="10">Protein-beta-aspartate methyltransferase</fullName>
    </alternativeName>
</protein>
<dbReference type="AlphaFoldDB" id="A0A1T3NK17"/>
<dbReference type="RefSeq" id="WP_078981732.1">
    <property type="nucleotide sequence ID" value="NZ_MWQN01000004.1"/>
</dbReference>
<evidence type="ECO:0000313" key="14">
    <source>
        <dbReference type="Proteomes" id="UP000190037"/>
    </source>
</evidence>
<evidence type="ECO:0000256" key="7">
    <source>
        <dbReference type="ARBA" id="ARBA00022679"/>
    </source>
</evidence>
<evidence type="ECO:0000256" key="2">
    <source>
        <dbReference type="ARBA" id="ARBA00005369"/>
    </source>
</evidence>
<dbReference type="PANTHER" id="PTHR11579:SF0">
    <property type="entry name" value="PROTEIN-L-ISOASPARTATE(D-ASPARTATE) O-METHYLTRANSFERASE"/>
    <property type="match status" value="1"/>
</dbReference>
<dbReference type="InterPro" id="IPR000682">
    <property type="entry name" value="PCMT"/>
</dbReference>
<keyword evidence="6" id="KW-0489">Methyltransferase</keyword>
<comment type="similarity">
    <text evidence="2">Belongs to the methyltransferase superfamily. L-isoaspartyl/D-aspartyl protein methyltransferase family.</text>
</comment>
<keyword evidence="7" id="KW-0808">Transferase</keyword>
<dbReference type="Proteomes" id="UP000190037">
    <property type="component" value="Unassembled WGS sequence"/>
</dbReference>
<evidence type="ECO:0000256" key="3">
    <source>
        <dbReference type="ARBA" id="ARBA00011890"/>
    </source>
</evidence>
<evidence type="ECO:0000256" key="1">
    <source>
        <dbReference type="ARBA" id="ARBA00004496"/>
    </source>
</evidence>
<dbReference type="Gene3D" id="3.40.50.150">
    <property type="entry name" value="Vaccinia Virus protein VP39"/>
    <property type="match status" value="1"/>
</dbReference>
<feature type="compositionally biased region" description="Basic and acidic residues" evidence="12">
    <location>
        <begin position="201"/>
        <end position="216"/>
    </location>
</feature>
<accession>A0A1T3NK17</accession>
<dbReference type="GO" id="GO:0005737">
    <property type="term" value="C:cytoplasm"/>
    <property type="evidence" value="ECO:0007669"/>
    <property type="project" value="UniProtKB-SubCell"/>
</dbReference>
<gene>
    <name evidence="13" type="ORF">B4N89_41000</name>
</gene>
<dbReference type="InterPro" id="IPR029063">
    <property type="entry name" value="SAM-dependent_MTases_sf"/>
</dbReference>
<dbReference type="Pfam" id="PF01135">
    <property type="entry name" value="PCMT"/>
    <property type="match status" value="1"/>
</dbReference>